<feature type="domain" description="GIY-YIG" evidence="2">
    <location>
        <begin position="2"/>
        <end position="78"/>
    </location>
</feature>
<dbReference type="InterPro" id="IPR035901">
    <property type="entry name" value="GIY-YIG_endonuc_sf"/>
</dbReference>
<sequence length="119" mass="14003">MKLYYVYILKCSDGLTYTGITNNISRRFEEHQTGLNKNCFTFKRRPLKLIFTQEFNDINQAIYFEKKIKNWSGKKKLALAKGDFKMIQILAECRNATHLKYNPELKEVSTALDQTKNKV</sequence>
<evidence type="ECO:0000313" key="3">
    <source>
        <dbReference type="EMBL" id="MFD2823034.1"/>
    </source>
</evidence>
<dbReference type="Proteomes" id="UP001597533">
    <property type="component" value="Unassembled WGS sequence"/>
</dbReference>
<accession>A0ABW5WM59</accession>
<proteinExistence type="inferred from homology"/>
<dbReference type="PANTHER" id="PTHR34477:SF1">
    <property type="entry name" value="UPF0213 PROTEIN YHBQ"/>
    <property type="match status" value="1"/>
</dbReference>
<dbReference type="CDD" id="cd10456">
    <property type="entry name" value="GIY-YIG_UPF0213"/>
    <property type="match status" value="1"/>
</dbReference>
<dbReference type="InterPro" id="IPR050190">
    <property type="entry name" value="UPF0213_domain"/>
</dbReference>
<dbReference type="Pfam" id="PF01541">
    <property type="entry name" value="GIY-YIG"/>
    <property type="match status" value="1"/>
</dbReference>
<protein>
    <submittedName>
        <fullName evidence="3">GIY-YIG nuclease family protein</fullName>
    </submittedName>
</protein>
<dbReference type="RefSeq" id="WP_183486449.1">
    <property type="nucleotide sequence ID" value="NZ_JBHUOV010000001.1"/>
</dbReference>
<keyword evidence="4" id="KW-1185">Reference proteome</keyword>
<evidence type="ECO:0000313" key="4">
    <source>
        <dbReference type="Proteomes" id="UP001597533"/>
    </source>
</evidence>
<name>A0ABW5WM59_9FLAO</name>
<comment type="similarity">
    <text evidence="1">Belongs to the UPF0213 family.</text>
</comment>
<evidence type="ECO:0000256" key="1">
    <source>
        <dbReference type="ARBA" id="ARBA00007435"/>
    </source>
</evidence>
<dbReference type="PANTHER" id="PTHR34477">
    <property type="entry name" value="UPF0213 PROTEIN YHBQ"/>
    <property type="match status" value="1"/>
</dbReference>
<reference evidence="4" key="1">
    <citation type="journal article" date="2019" name="Int. J. Syst. Evol. Microbiol.">
        <title>The Global Catalogue of Microorganisms (GCM) 10K type strain sequencing project: providing services to taxonomists for standard genome sequencing and annotation.</title>
        <authorList>
            <consortium name="The Broad Institute Genomics Platform"/>
            <consortium name="The Broad Institute Genome Sequencing Center for Infectious Disease"/>
            <person name="Wu L."/>
            <person name="Ma J."/>
        </authorList>
    </citation>
    <scope>NUCLEOTIDE SEQUENCE [LARGE SCALE GENOMIC DNA]</scope>
    <source>
        <strain evidence="4">KCTC 32141</strain>
    </source>
</reference>
<organism evidence="3 4">
    <name type="scientific">Lacinutrix iliipiscaria</name>
    <dbReference type="NCBI Taxonomy" id="1230532"/>
    <lineage>
        <taxon>Bacteria</taxon>
        <taxon>Pseudomonadati</taxon>
        <taxon>Bacteroidota</taxon>
        <taxon>Flavobacteriia</taxon>
        <taxon>Flavobacteriales</taxon>
        <taxon>Flavobacteriaceae</taxon>
        <taxon>Lacinutrix</taxon>
    </lineage>
</organism>
<comment type="caution">
    <text evidence="3">The sequence shown here is derived from an EMBL/GenBank/DDBJ whole genome shotgun (WGS) entry which is preliminary data.</text>
</comment>
<evidence type="ECO:0000259" key="2">
    <source>
        <dbReference type="PROSITE" id="PS50164"/>
    </source>
</evidence>
<dbReference type="InterPro" id="IPR000305">
    <property type="entry name" value="GIY-YIG_endonuc"/>
</dbReference>
<dbReference type="SUPFAM" id="SSF82771">
    <property type="entry name" value="GIY-YIG endonuclease"/>
    <property type="match status" value="1"/>
</dbReference>
<dbReference type="Gene3D" id="3.40.1440.10">
    <property type="entry name" value="GIY-YIG endonuclease"/>
    <property type="match status" value="1"/>
</dbReference>
<dbReference type="EMBL" id="JBHUOV010000001">
    <property type="protein sequence ID" value="MFD2823034.1"/>
    <property type="molecule type" value="Genomic_DNA"/>
</dbReference>
<gene>
    <name evidence="3" type="ORF">ACFS5M_05100</name>
</gene>
<dbReference type="PROSITE" id="PS50164">
    <property type="entry name" value="GIY_YIG"/>
    <property type="match status" value="1"/>
</dbReference>